<protein>
    <submittedName>
        <fullName evidence="2">Uncharacterized protein</fullName>
    </submittedName>
</protein>
<proteinExistence type="predicted"/>
<feature type="compositionally biased region" description="Basic residues" evidence="1">
    <location>
        <begin position="73"/>
        <end position="85"/>
    </location>
</feature>
<dbReference type="AlphaFoldDB" id="C3XR07"/>
<reference evidence="2" key="1">
    <citation type="journal article" date="2008" name="Nature">
        <title>The amphioxus genome and the evolution of the chordate karyotype.</title>
        <authorList>
            <consortium name="US DOE Joint Genome Institute (JGI-PGF)"/>
            <person name="Putnam N.H."/>
            <person name="Butts T."/>
            <person name="Ferrier D.E.K."/>
            <person name="Furlong R.F."/>
            <person name="Hellsten U."/>
            <person name="Kawashima T."/>
            <person name="Robinson-Rechavi M."/>
            <person name="Shoguchi E."/>
            <person name="Terry A."/>
            <person name="Yu J.-K."/>
            <person name="Benito-Gutierrez E.L."/>
            <person name="Dubchak I."/>
            <person name="Garcia-Fernandez J."/>
            <person name="Gibson-Brown J.J."/>
            <person name="Grigoriev I.V."/>
            <person name="Horton A.C."/>
            <person name="de Jong P.J."/>
            <person name="Jurka J."/>
            <person name="Kapitonov V.V."/>
            <person name="Kohara Y."/>
            <person name="Kuroki Y."/>
            <person name="Lindquist E."/>
            <person name="Lucas S."/>
            <person name="Osoegawa K."/>
            <person name="Pennacchio L.A."/>
            <person name="Salamov A.A."/>
            <person name="Satou Y."/>
            <person name="Sauka-Spengler T."/>
            <person name="Schmutz J."/>
            <person name="Shin-I T."/>
            <person name="Toyoda A."/>
            <person name="Bronner-Fraser M."/>
            <person name="Fujiyama A."/>
            <person name="Holland L.Z."/>
            <person name="Holland P.W.H."/>
            <person name="Satoh N."/>
            <person name="Rokhsar D.S."/>
        </authorList>
    </citation>
    <scope>NUCLEOTIDE SEQUENCE [LARGE SCALE GENOMIC DNA]</scope>
    <source>
        <strain evidence="2">S238N-H82</strain>
        <tissue evidence="2">Testes</tissue>
    </source>
</reference>
<feature type="compositionally biased region" description="Basic and acidic residues" evidence="1">
    <location>
        <begin position="1"/>
        <end position="10"/>
    </location>
</feature>
<feature type="region of interest" description="Disordered" evidence="1">
    <location>
        <begin position="44"/>
        <end position="85"/>
    </location>
</feature>
<evidence type="ECO:0000256" key="1">
    <source>
        <dbReference type="SAM" id="MobiDB-lite"/>
    </source>
</evidence>
<gene>
    <name evidence="2" type="ORF">BRAFLDRAFT_120231</name>
</gene>
<dbReference type="EMBL" id="GG666456">
    <property type="protein sequence ID" value="EEN69125.1"/>
    <property type="molecule type" value="Genomic_DNA"/>
</dbReference>
<sequence>MSKAARECRWPRRARGSRRGGVREMQTDSKRFVIMMTATVMAYSSGEGSGVRPHGGRGSRAGAGRPRGGDRRKSARPGRERHRRKVDKAVPLLTKDLAIPVGRTSYTAQTQLRLPPIVTAAAHMALAYVQHQLPAPKVCKSASRKLRYELEYSHHELPVDFCPFRALCKLFAITFLRVNR</sequence>
<dbReference type="InParanoid" id="C3XR07"/>
<evidence type="ECO:0000313" key="2">
    <source>
        <dbReference type="EMBL" id="EEN69125.1"/>
    </source>
</evidence>
<feature type="compositionally biased region" description="Basic residues" evidence="1">
    <location>
        <begin position="11"/>
        <end position="20"/>
    </location>
</feature>
<feature type="region of interest" description="Disordered" evidence="1">
    <location>
        <begin position="1"/>
        <end position="28"/>
    </location>
</feature>
<accession>C3XR07</accession>
<name>C3XR07_BRAFL</name>
<organism>
    <name type="scientific">Branchiostoma floridae</name>
    <name type="common">Florida lancelet</name>
    <name type="synonym">Amphioxus</name>
    <dbReference type="NCBI Taxonomy" id="7739"/>
    <lineage>
        <taxon>Eukaryota</taxon>
        <taxon>Metazoa</taxon>
        <taxon>Chordata</taxon>
        <taxon>Cephalochordata</taxon>
        <taxon>Leptocardii</taxon>
        <taxon>Amphioxiformes</taxon>
        <taxon>Branchiostomatidae</taxon>
        <taxon>Branchiostoma</taxon>
    </lineage>
</organism>